<accession>A0A4S4NAY3</accession>
<sequence length="71" mass="7971">MALLDISAPRSASLRPFNLFAFAARTAALYRQRAALRRLDADALRDIGISRAEATAEAQRPVWDVPHNWHN</sequence>
<evidence type="ECO:0000259" key="1">
    <source>
        <dbReference type="Pfam" id="PF06568"/>
    </source>
</evidence>
<dbReference type="Pfam" id="PF06568">
    <property type="entry name" value="YjiS-like"/>
    <property type="match status" value="1"/>
</dbReference>
<dbReference type="Proteomes" id="UP000306602">
    <property type="component" value="Unassembled WGS sequence"/>
</dbReference>
<proteinExistence type="predicted"/>
<gene>
    <name evidence="2" type="ORF">E4Z66_12190</name>
</gene>
<protein>
    <submittedName>
        <fullName evidence="2">DUF1127 domain-containing protein</fullName>
    </submittedName>
</protein>
<evidence type="ECO:0000313" key="2">
    <source>
        <dbReference type="EMBL" id="THH35835.1"/>
    </source>
</evidence>
<organism evidence="2 3">
    <name type="scientific">Aliishimia ponticola</name>
    <dbReference type="NCBI Taxonomy" id="2499833"/>
    <lineage>
        <taxon>Bacteria</taxon>
        <taxon>Pseudomonadati</taxon>
        <taxon>Pseudomonadota</taxon>
        <taxon>Alphaproteobacteria</taxon>
        <taxon>Rhodobacterales</taxon>
        <taxon>Paracoccaceae</taxon>
        <taxon>Aliishimia</taxon>
    </lineage>
</organism>
<reference evidence="2 3" key="1">
    <citation type="submission" date="2019-04" db="EMBL/GenBank/DDBJ databases">
        <title>Shimia ponticola sp. nov., isolated from seawater.</title>
        <authorList>
            <person name="Kim Y.-O."/>
            <person name="Yoon J.-H."/>
        </authorList>
    </citation>
    <scope>NUCLEOTIDE SEQUENCE [LARGE SCALE GENOMIC DNA]</scope>
    <source>
        <strain evidence="2 3">MYP11</strain>
    </source>
</reference>
<keyword evidence="3" id="KW-1185">Reference proteome</keyword>
<dbReference type="InterPro" id="IPR009506">
    <property type="entry name" value="YjiS-like"/>
</dbReference>
<dbReference type="RefSeq" id="WP_136463305.1">
    <property type="nucleotide sequence ID" value="NZ_SRKY01000003.1"/>
</dbReference>
<dbReference type="EMBL" id="SRKY01000003">
    <property type="protein sequence ID" value="THH35835.1"/>
    <property type="molecule type" value="Genomic_DNA"/>
</dbReference>
<dbReference type="AlphaFoldDB" id="A0A4S4NAY3"/>
<feature type="domain" description="YjiS-like" evidence="1">
    <location>
        <begin position="24"/>
        <end position="54"/>
    </location>
</feature>
<evidence type="ECO:0000313" key="3">
    <source>
        <dbReference type="Proteomes" id="UP000306602"/>
    </source>
</evidence>
<comment type="caution">
    <text evidence="2">The sequence shown here is derived from an EMBL/GenBank/DDBJ whole genome shotgun (WGS) entry which is preliminary data.</text>
</comment>
<name>A0A4S4NAY3_9RHOB</name>